<dbReference type="InterPro" id="IPR001478">
    <property type="entry name" value="PDZ"/>
</dbReference>
<dbReference type="GO" id="GO:0007165">
    <property type="term" value="P:signal transduction"/>
    <property type="evidence" value="ECO:0007669"/>
    <property type="project" value="InterPro"/>
</dbReference>
<evidence type="ECO:0000313" key="10">
    <source>
        <dbReference type="EMBL" id="KAK3090623.1"/>
    </source>
</evidence>
<feature type="domain" description="PDZ" evidence="7">
    <location>
        <begin position="1237"/>
        <end position="1302"/>
    </location>
</feature>
<feature type="region of interest" description="Disordered" evidence="6">
    <location>
        <begin position="1012"/>
        <end position="1141"/>
    </location>
</feature>
<evidence type="ECO:0000259" key="7">
    <source>
        <dbReference type="PROSITE" id="PS50106"/>
    </source>
</evidence>
<dbReference type="InterPro" id="IPR000159">
    <property type="entry name" value="RA_dom"/>
</dbReference>
<dbReference type="PROSITE" id="PS50106">
    <property type="entry name" value="PDZ"/>
    <property type="match status" value="1"/>
</dbReference>
<dbReference type="Pfam" id="PF14799">
    <property type="entry name" value="FAM195"/>
    <property type="match status" value="1"/>
</dbReference>
<evidence type="ECO:0000256" key="3">
    <source>
        <dbReference type="ARBA" id="ARBA00010821"/>
    </source>
</evidence>
<dbReference type="EMBL" id="VSWD01000010">
    <property type="protein sequence ID" value="KAK3090623.1"/>
    <property type="molecule type" value="Genomic_DNA"/>
</dbReference>
<keyword evidence="11" id="KW-1185">Reference proteome</keyword>
<dbReference type="InterPro" id="IPR029428">
    <property type="entry name" value="MCRIP"/>
</dbReference>
<dbReference type="Gene3D" id="2.30.42.10">
    <property type="match status" value="1"/>
</dbReference>
<dbReference type="GO" id="GO:0010494">
    <property type="term" value="C:cytoplasmic stress granule"/>
    <property type="evidence" value="ECO:0007669"/>
    <property type="project" value="UniProtKB-SubCell"/>
</dbReference>
<keyword evidence="5" id="KW-0539">Nucleus</keyword>
<evidence type="ECO:0000313" key="11">
    <source>
        <dbReference type="Proteomes" id="UP001186944"/>
    </source>
</evidence>
<keyword evidence="4" id="KW-0963">Cytoplasm</keyword>
<evidence type="ECO:0000259" key="8">
    <source>
        <dbReference type="PROSITE" id="PS50200"/>
    </source>
</evidence>
<evidence type="ECO:0000256" key="6">
    <source>
        <dbReference type="SAM" id="MobiDB-lite"/>
    </source>
</evidence>
<dbReference type="InterPro" id="IPR002710">
    <property type="entry name" value="Dilute_dom"/>
</dbReference>
<feature type="region of interest" description="Disordered" evidence="6">
    <location>
        <begin position="1"/>
        <end position="45"/>
    </location>
</feature>
<evidence type="ECO:0008006" key="12">
    <source>
        <dbReference type="Google" id="ProtNLM"/>
    </source>
</evidence>
<dbReference type="PANTHER" id="PTHR16027:SF9">
    <property type="entry name" value="RAS-ASSOCIATING AND DILUTE DOMAIN-CONTAINING PROTEIN"/>
    <property type="match status" value="1"/>
</dbReference>
<feature type="domain" description="Dilute" evidence="9">
    <location>
        <begin position="659"/>
        <end position="927"/>
    </location>
</feature>
<comment type="caution">
    <text evidence="10">The sequence shown here is derived from an EMBL/GenBank/DDBJ whole genome shotgun (WGS) entry which is preliminary data.</text>
</comment>
<reference evidence="10" key="1">
    <citation type="submission" date="2019-08" db="EMBL/GenBank/DDBJ databases">
        <title>The improved chromosome-level genome for the pearl oyster Pinctada fucata martensii using PacBio sequencing and Hi-C.</title>
        <authorList>
            <person name="Zheng Z."/>
        </authorList>
    </citation>
    <scope>NUCLEOTIDE SEQUENCE</scope>
    <source>
        <strain evidence="10">ZZ-2019</strain>
        <tissue evidence="10">Adductor muscle</tissue>
    </source>
</reference>
<dbReference type="Gene3D" id="3.10.20.90">
    <property type="entry name" value="Phosphatidylinositol 3-kinase Catalytic Subunit, Chain A, domain 1"/>
    <property type="match status" value="1"/>
</dbReference>
<comment type="similarity">
    <text evidence="3">Belongs to the MCRIP family.</text>
</comment>
<dbReference type="GO" id="GO:0005634">
    <property type="term" value="C:nucleus"/>
    <property type="evidence" value="ECO:0007669"/>
    <property type="project" value="UniProtKB-SubCell"/>
</dbReference>
<dbReference type="Gene3D" id="2.60.200.20">
    <property type="match status" value="1"/>
</dbReference>
<dbReference type="CDD" id="cd17116">
    <property type="entry name" value="RA_Radil_like"/>
    <property type="match status" value="1"/>
</dbReference>
<dbReference type="Pfam" id="PF00595">
    <property type="entry name" value="PDZ"/>
    <property type="match status" value="1"/>
</dbReference>
<dbReference type="SMART" id="SM01132">
    <property type="entry name" value="DIL"/>
    <property type="match status" value="1"/>
</dbReference>
<proteinExistence type="inferred from homology"/>
<dbReference type="SUPFAM" id="SSF54236">
    <property type="entry name" value="Ubiquitin-like"/>
    <property type="match status" value="1"/>
</dbReference>
<dbReference type="Pfam" id="PF01843">
    <property type="entry name" value="DIL"/>
    <property type="match status" value="1"/>
</dbReference>
<dbReference type="InterPro" id="IPR036034">
    <property type="entry name" value="PDZ_sf"/>
</dbReference>
<feature type="domain" description="Ras-associating" evidence="8">
    <location>
        <begin position="206"/>
        <end position="320"/>
    </location>
</feature>
<evidence type="ECO:0000256" key="2">
    <source>
        <dbReference type="ARBA" id="ARBA00004210"/>
    </source>
</evidence>
<feature type="compositionally biased region" description="Basic and acidic residues" evidence="6">
    <location>
        <begin position="23"/>
        <end position="32"/>
    </location>
</feature>
<dbReference type="PANTHER" id="PTHR16027">
    <property type="entry name" value="DILUTE DOMAIN-CONTAINING PROTEIN YPR089W"/>
    <property type="match status" value="1"/>
</dbReference>
<accession>A0AA88XS31</accession>
<dbReference type="SUPFAM" id="SSF50156">
    <property type="entry name" value="PDZ domain-like"/>
    <property type="match status" value="1"/>
</dbReference>
<dbReference type="InterPro" id="IPR052072">
    <property type="entry name" value="Vascular_dev_regulator"/>
</dbReference>
<sequence length="1302" mass="146545">MYVSRGPSKISPSTRRGLTKPLDNLENRDTEKQVGPLIMSSPKPIFNHNQNHMNGKRMGMQRMNSGSQETSFPQQEELAQYLLEAWNKVNREMDTHKDRTPIVIQRKTAESCSINIVGWPCEKNDEKLTSRLKMTDFHWKRTTSVPVSLEFLENSRRGKIDLESSLPLFLEEQSIRRAIIYPGKKQKPSVSDETCATTDLSYDQCSPGVLKIFGDTLVPGVEYKSVLASYRSTARELVKQALERYGLSQNVHHDFVLCDVVGKCNSNGTVNVTSTESRTQKWSVVCCRVVADTDRPLQLQSFWKPADGFSRRYELRRKSEISAETSSEDDTSGLNENARKISIAKLRPGAIPFFPEWQNNKKLEKFADELNLEDTLSRRQSQWSAARKNECNKLLNGLNLDIGLSNHNSPPPLPVRSPSRITPPLEHPFLLTLRCYDVASDPLYHTLQFKPTIISNTPEEREPCLVLKSPDISCKYCTLQVKRIPRSSHENDRELYNYFLEISCHTSSNVKINGILCKGRGVLQCGDVLSIGIHYLFMFKDLTTGYDIPHTLPWMPTKNIEELGYHGNIKPGGIPPLALGNIMDDNASTSTSESNSDTALERFRFAYAKDKEEEMLKAIASVIRQNYVDFPLATAYLYSMCIEYTCAQFDPHQIHNLLLRTLVVVRESVSVGLIRSKRSPPLEEDYLKALVRWMSNCVQLVLFLRSRGLRRRVGRRGMDDDVQSAFYDLAAGLEEIVVFCFQQSIYTITKALYVLLPAILDSNPFQDSNGEEKRGGVWKIITIMDSVAKLTNEQHLHTEVTKQLFMYLFFFCSTSLFNRLFQKDAGAMYYNWSAGVRIRANLGEIEDWAVRNGLDEEFGQLFEKLLTAAEFLSTSKTLLLKYDWMVMKSHFHPLNEAQLQRLLSGYHLGGRNVPQAWIPPPEDRHQAHQEEEILLEMAGHPPFLIPQDDGVIDLTQAPDDGDFWAYFKKLHSQYGVIEDDSDSGISPSTTPRLTGIFPRADLQNSFFISQASHSSSQRIKQNHKNSSSSTRKVTFAPMELDSEGSTPRDEPSTSRSFSQDSDNPTPDLMRDHGYGKRRRNNSANERLDQLIANGHDTNSEHKRSNVENIRCTSPLPPPLPPRVSRDCKSQTGVQQSPRSAIKREDVNANVAATSTPINETDTYVSVTKNVFPSVTSSDSNADEDIFPKELLLEVNKQILETQQQRKAFSSSSNSSSSGVTEGCPDLSPRLKSSPAITVEIQKGSNGLGLGLIDGLYTPLRLAGIYIRSVVPGSPADCNGQLGVGDRLLCVNGKSIVGADYQR</sequence>
<feature type="compositionally biased region" description="Polar residues" evidence="6">
    <location>
        <begin position="1129"/>
        <end position="1138"/>
    </location>
</feature>
<dbReference type="PROSITE" id="PS51126">
    <property type="entry name" value="DILUTE"/>
    <property type="match status" value="1"/>
</dbReference>
<feature type="compositionally biased region" description="Polar residues" evidence="6">
    <location>
        <begin position="1053"/>
        <end position="1064"/>
    </location>
</feature>
<dbReference type="PROSITE" id="PS50200">
    <property type="entry name" value="RA"/>
    <property type="match status" value="1"/>
</dbReference>
<evidence type="ECO:0000256" key="5">
    <source>
        <dbReference type="ARBA" id="ARBA00023242"/>
    </source>
</evidence>
<evidence type="ECO:0000256" key="1">
    <source>
        <dbReference type="ARBA" id="ARBA00004123"/>
    </source>
</evidence>
<dbReference type="Proteomes" id="UP001186944">
    <property type="component" value="Unassembled WGS sequence"/>
</dbReference>
<dbReference type="InterPro" id="IPR029071">
    <property type="entry name" value="Ubiquitin-like_domsf"/>
</dbReference>
<dbReference type="GO" id="GO:0051020">
    <property type="term" value="F:GTPase binding"/>
    <property type="evidence" value="ECO:0007669"/>
    <property type="project" value="TreeGrafter"/>
</dbReference>
<organism evidence="10 11">
    <name type="scientific">Pinctada imbricata</name>
    <name type="common">Atlantic pearl-oyster</name>
    <name type="synonym">Pinctada martensii</name>
    <dbReference type="NCBI Taxonomy" id="66713"/>
    <lineage>
        <taxon>Eukaryota</taxon>
        <taxon>Metazoa</taxon>
        <taxon>Spiralia</taxon>
        <taxon>Lophotrochozoa</taxon>
        <taxon>Mollusca</taxon>
        <taxon>Bivalvia</taxon>
        <taxon>Autobranchia</taxon>
        <taxon>Pteriomorphia</taxon>
        <taxon>Pterioida</taxon>
        <taxon>Pterioidea</taxon>
        <taxon>Pteriidae</taxon>
        <taxon>Pinctada</taxon>
    </lineage>
</organism>
<comment type="subcellular location">
    <subcellularLocation>
        <location evidence="2">Cytoplasm</location>
        <location evidence="2">Stress granule</location>
    </subcellularLocation>
    <subcellularLocation>
        <location evidence="1">Nucleus</location>
    </subcellularLocation>
</comment>
<dbReference type="SMART" id="SM00314">
    <property type="entry name" value="RA"/>
    <property type="match status" value="1"/>
</dbReference>
<protein>
    <recommendedName>
        <fullName evidence="12">Afadin</fullName>
    </recommendedName>
</protein>
<feature type="region of interest" description="Disordered" evidence="6">
    <location>
        <begin position="1203"/>
        <end position="1230"/>
    </location>
</feature>
<evidence type="ECO:0000259" key="9">
    <source>
        <dbReference type="PROSITE" id="PS51126"/>
    </source>
</evidence>
<name>A0AA88XS31_PINIB</name>
<gene>
    <name evidence="10" type="ORF">FSP39_013235</name>
</gene>
<evidence type="ECO:0000256" key="4">
    <source>
        <dbReference type="ARBA" id="ARBA00022490"/>
    </source>
</evidence>
<dbReference type="Pfam" id="PF00788">
    <property type="entry name" value="RA"/>
    <property type="match status" value="1"/>
</dbReference>